<keyword evidence="4" id="KW-1185">Reference proteome</keyword>
<gene>
    <name evidence="2" type="ORF">ZHAS_00011242</name>
</gene>
<reference evidence="3" key="2">
    <citation type="submission" date="2020-05" db="UniProtKB">
        <authorList>
            <consortium name="EnsemblMetazoa"/>
        </authorList>
    </citation>
    <scope>IDENTIFICATION</scope>
</reference>
<name>A0A084VZP4_ANOSI</name>
<sequence>MSSSSPSTPSASSTNPSTPSSEWSEPPLSPTLPVTPSQMAAMRRPSSLAVSAESLLIQNVTSPVTDATTRPHHESMAKQGTPVGSVTTTYAMASGTRTITTASEGSSRGSTETSEEQYDGSKHTTFRPLIIPTLPDVRRSRVVHSMPYQSKHHHERHWGPFFEEPVNVTSGAALPVGYHLSTEAMLNCRVGC</sequence>
<evidence type="ECO:0000256" key="1">
    <source>
        <dbReference type="SAM" id="MobiDB-lite"/>
    </source>
</evidence>
<feature type="compositionally biased region" description="Low complexity" evidence="1">
    <location>
        <begin position="1"/>
        <end position="37"/>
    </location>
</feature>
<accession>A0A084VZP4</accession>
<evidence type="ECO:0000313" key="4">
    <source>
        <dbReference type="Proteomes" id="UP000030765"/>
    </source>
</evidence>
<dbReference type="VEuPathDB" id="VectorBase:ASIC011242"/>
<dbReference type="AlphaFoldDB" id="A0A084VZP4"/>
<protein>
    <submittedName>
        <fullName evidence="2">AGAP002707-PA-like protein</fullName>
    </submittedName>
</protein>
<dbReference type="EnsemblMetazoa" id="ASIC011242-RA">
    <property type="protein sequence ID" value="ASIC011242-PA"/>
    <property type="gene ID" value="ASIC011242"/>
</dbReference>
<dbReference type="STRING" id="74873.A0A084VZP4"/>
<dbReference type="Proteomes" id="UP000030765">
    <property type="component" value="Unassembled WGS sequence"/>
</dbReference>
<dbReference type="EMBL" id="KE525253">
    <property type="protein sequence ID" value="KFB43438.1"/>
    <property type="molecule type" value="Genomic_DNA"/>
</dbReference>
<feature type="region of interest" description="Disordered" evidence="1">
    <location>
        <begin position="97"/>
        <end position="122"/>
    </location>
</feature>
<dbReference type="OrthoDB" id="6346662at2759"/>
<organism evidence="2">
    <name type="scientific">Anopheles sinensis</name>
    <name type="common">Mosquito</name>
    <dbReference type="NCBI Taxonomy" id="74873"/>
    <lineage>
        <taxon>Eukaryota</taxon>
        <taxon>Metazoa</taxon>
        <taxon>Ecdysozoa</taxon>
        <taxon>Arthropoda</taxon>
        <taxon>Hexapoda</taxon>
        <taxon>Insecta</taxon>
        <taxon>Pterygota</taxon>
        <taxon>Neoptera</taxon>
        <taxon>Endopterygota</taxon>
        <taxon>Diptera</taxon>
        <taxon>Nematocera</taxon>
        <taxon>Culicoidea</taxon>
        <taxon>Culicidae</taxon>
        <taxon>Anophelinae</taxon>
        <taxon>Anopheles</taxon>
    </lineage>
</organism>
<feature type="compositionally biased region" description="Low complexity" evidence="1">
    <location>
        <begin position="100"/>
        <end position="112"/>
    </location>
</feature>
<proteinExistence type="predicted"/>
<reference evidence="2 4" key="1">
    <citation type="journal article" date="2014" name="BMC Genomics">
        <title>Genome sequence of Anopheles sinensis provides insight into genetics basis of mosquito competence for malaria parasites.</title>
        <authorList>
            <person name="Zhou D."/>
            <person name="Zhang D."/>
            <person name="Ding G."/>
            <person name="Shi L."/>
            <person name="Hou Q."/>
            <person name="Ye Y."/>
            <person name="Xu Y."/>
            <person name="Zhou H."/>
            <person name="Xiong C."/>
            <person name="Li S."/>
            <person name="Yu J."/>
            <person name="Hong S."/>
            <person name="Yu X."/>
            <person name="Zou P."/>
            <person name="Chen C."/>
            <person name="Chang X."/>
            <person name="Wang W."/>
            <person name="Lv Y."/>
            <person name="Sun Y."/>
            <person name="Ma L."/>
            <person name="Shen B."/>
            <person name="Zhu C."/>
        </authorList>
    </citation>
    <scope>NUCLEOTIDE SEQUENCE [LARGE SCALE GENOMIC DNA]</scope>
</reference>
<evidence type="ECO:0000313" key="2">
    <source>
        <dbReference type="EMBL" id="KFB43438.1"/>
    </source>
</evidence>
<feature type="region of interest" description="Disordered" evidence="1">
    <location>
        <begin position="1"/>
        <end position="46"/>
    </location>
</feature>
<dbReference type="EMBL" id="ATLV01018903">
    <property type="status" value="NOT_ANNOTATED_CDS"/>
    <property type="molecule type" value="Genomic_DNA"/>
</dbReference>
<feature type="region of interest" description="Disordered" evidence="1">
    <location>
        <begin position="63"/>
        <end position="82"/>
    </location>
</feature>
<evidence type="ECO:0000313" key="3">
    <source>
        <dbReference type="EnsemblMetazoa" id="ASIC011242-PA"/>
    </source>
</evidence>
<dbReference type="VEuPathDB" id="VectorBase:ASIS019538"/>